<evidence type="ECO:0000256" key="1">
    <source>
        <dbReference type="ARBA" id="ARBA00022737"/>
    </source>
</evidence>
<proteinExistence type="predicted"/>
<keyword evidence="1" id="KW-0677">Repeat</keyword>
<dbReference type="PANTHER" id="PTHR10039:SF16">
    <property type="entry name" value="GPI INOSITOL-DEACYLASE"/>
    <property type="match status" value="1"/>
</dbReference>
<dbReference type="InterPro" id="IPR056884">
    <property type="entry name" value="NPHP3-like_N"/>
</dbReference>
<gene>
    <name evidence="3" type="ORF">BDZ83DRAFT_641257</name>
</gene>
<dbReference type="PANTHER" id="PTHR10039">
    <property type="entry name" value="AMELOGENIN"/>
    <property type="match status" value="1"/>
</dbReference>
<evidence type="ECO:0000313" key="4">
    <source>
        <dbReference type="Proteomes" id="UP001244207"/>
    </source>
</evidence>
<dbReference type="InterPro" id="IPR027417">
    <property type="entry name" value="P-loop_NTPase"/>
</dbReference>
<dbReference type="GeneID" id="85393443"/>
<dbReference type="Gene3D" id="3.40.50.300">
    <property type="entry name" value="P-loop containing nucleotide triphosphate hydrolases"/>
    <property type="match status" value="1"/>
</dbReference>
<evidence type="ECO:0000259" key="2">
    <source>
        <dbReference type="PROSITE" id="PS50837"/>
    </source>
</evidence>
<evidence type="ECO:0000313" key="3">
    <source>
        <dbReference type="EMBL" id="KAK1709449.1"/>
    </source>
</evidence>
<protein>
    <recommendedName>
        <fullName evidence="2">NACHT domain-containing protein</fullName>
    </recommendedName>
</protein>
<feature type="domain" description="NACHT" evidence="2">
    <location>
        <begin position="240"/>
        <end position="383"/>
    </location>
</feature>
<organism evidence="3 4">
    <name type="scientific">Glomerella acutata</name>
    <name type="common">Colletotrichum acutatum</name>
    <dbReference type="NCBI Taxonomy" id="27357"/>
    <lineage>
        <taxon>Eukaryota</taxon>
        <taxon>Fungi</taxon>
        <taxon>Dikarya</taxon>
        <taxon>Ascomycota</taxon>
        <taxon>Pezizomycotina</taxon>
        <taxon>Sordariomycetes</taxon>
        <taxon>Hypocreomycetidae</taxon>
        <taxon>Glomerellales</taxon>
        <taxon>Glomerellaceae</taxon>
        <taxon>Colletotrichum</taxon>
        <taxon>Colletotrichum acutatum species complex</taxon>
    </lineage>
</organism>
<dbReference type="AlphaFoldDB" id="A0AAD8XBJ7"/>
<dbReference type="RefSeq" id="XP_060358583.1">
    <property type="nucleotide sequence ID" value="XM_060509544.1"/>
</dbReference>
<dbReference type="EMBL" id="JAHMHS010000181">
    <property type="protein sequence ID" value="KAK1709449.1"/>
    <property type="molecule type" value="Genomic_DNA"/>
</dbReference>
<dbReference type="Proteomes" id="UP001244207">
    <property type="component" value="Unassembled WGS sequence"/>
</dbReference>
<accession>A0AAD8XBJ7</accession>
<dbReference type="InterPro" id="IPR007111">
    <property type="entry name" value="NACHT_NTPase"/>
</dbReference>
<dbReference type="Pfam" id="PF24883">
    <property type="entry name" value="NPHP3_N"/>
    <property type="match status" value="1"/>
</dbReference>
<reference evidence="3" key="1">
    <citation type="submission" date="2021-12" db="EMBL/GenBank/DDBJ databases">
        <title>Comparative genomics, transcriptomics and evolutionary studies reveal genomic signatures of adaptation to plant cell wall in hemibiotrophic fungi.</title>
        <authorList>
            <consortium name="DOE Joint Genome Institute"/>
            <person name="Baroncelli R."/>
            <person name="Diaz J.F."/>
            <person name="Benocci T."/>
            <person name="Peng M."/>
            <person name="Battaglia E."/>
            <person name="Haridas S."/>
            <person name="Andreopoulos W."/>
            <person name="Labutti K."/>
            <person name="Pangilinan J."/>
            <person name="Floch G.L."/>
            <person name="Makela M.R."/>
            <person name="Henrissat B."/>
            <person name="Grigoriev I.V."/>
            <person name="Crouch J.A."/>
            <person name="De Vries R.P."/>
            <person name="Sukno S.A."/>
            <person name="Thon M.R."/>
        </authorList>
    </citation>
    <scope>NUCLEOTIDE SEQUENCE</scope>
    <source>
        <strain evidence="3">CBS 112980</strain>
    </source>
</reference>
<dbReference type="SUPFAM" id="SSF48403">
    <property type="entry name" value="Ankyrin repeat"/>
    <property type="match status" value="1"/>
</dbReference>
<dbReference type="InterPro" id="IPR036770">
    <property type="entry name" value="Ankyrin_rpt-contain_sf"/>
</dbReference>
<sequence>MAEILGLTASIIATIQITESVIKICKGLIKDIRDAPSDFRAILIETTSVAAVLQTLEFVIDVEEPDSNLRKALEGSSTSGKGSGPIQECHCIIVQLAKLLPAGHNPEESQDSKGKRFQAVKRSLAWPLDASKAKKLLQDLGRCKDTVSFALTATSINDVKRIQQVLTGRFRLRLEDALSLIHIKLILLKLENQRNEVHKWLKHTDPSNIHRDACKNHEPGTCEWILRVPEWAQYEQGDIRCLWIHGMPGAGKTILASQLANKIEKSCAQSNLNGTVSIGINYYCHFGRNQDESAPFLQWVLDRMCKKVKQVPDILWDMFEDGGEPDPSDLLNAVEAVSHYFSSVFIMIDAVDESSPRDELLSVLRDLATDHRFAKIRLLVASREYLDIERVMREISTEVSMRNAELDADIRLYTKNRLTVNKSLRTWPEDLRAEALEALTIGAKGMFRWVDCQLDALRRIKEDKTAVRKELKNLPKDINKAYNRIFEMMPEEDRQVVASFLDWICFNYKVFKQEAIGCGVLLEATENYLDRQDSFTRDYRFDVELLQEMCGCLITVRTMESNDCPPGGEVEIKLPHYTVMEYLAVSNRFGPDYCFRLDKDATLGLRAGILLLEGFRSPVEEISIMRPKYHEQAPGQSWRLEFQTYCAISAIKLISANEEAILKHEELATLLTTPHQSRLHPVDVARRLDRKYYDLAEYLIEKYDVDMTFWLVQPSISSPQEVRILLDLLHMGAFNLVDFMLSRVHDAKTLFQTMIEIDYVFPDQERGPRHFHVSLISFIATISARDPSPLRHLLKTWSQTFDCRIALLNYVMWHHHEKKNGGKNAPCSDWCTLQELLSLGAEPDSLEFIITPLQIAVACLDLEGVKVLLKCGAQPNAAGNPGVMDRPEHFVLRQFDFLSGMTPLKICDSGFQDACLRKAWFEYGFDDGIMNTRLGQGSSGQIRAVLCEYGAT</sequence>
<keyword evidence="4" id="KW-1185">Reference proteome</keyword>
<name>A0AAD8XBJ7_GLOAC</name>
<comment type="caution">
    <text evidence="3">The sequence shown here is derived from an EMBL/GenBank/DDBJ whole genome shotgun (WGS) entry which is preliminary data.</text>
</comment>
<dbReference type="PROSITE" id="PS50837">
    <property type="entry name" value="NACHT"/>
    <property type="match status" value="1"/>
</dbReference>
<dbReference type="SUPFAM" id="SSF52540">
    <property type="entry name" value="P-loop containing nucleoside triphosphate hydrolases"/>
    <property type="match status" value="1"/>
</dbReference>